<keyword evidence="2" id="KW-0805">Transcription regulation</keyword>
<gene>
    <name evidence="8" type="ORF">HID58_081831</name>
</gene>
<dbReference type="PROSITE" id="PS00036">
    <property type="entry name" value="BZIP_BASIC"/>
    <property type="match status" value="1"/>
</dbReference>
<evidence type="ECO:0000256" key="6">
    <source>
        <dbReference type="SAM" id="MobiDB-lite"/>
    </source>
</evidence>
<feature type="region of interest" description="Disordered" evidence="6">
    <location>
        <begin position="138"/>
        <end position="178"/>
    </location>
</feature>
<dbReference type="EMBL" id="JAGKQM010000018">
    <property type="protein sequence ID" value="KAH0864620.1"/>
    <property type="molecule type" value="Genomic_DNA"/>
</dbReference>
<evidence type="ECO:0000313" key="9">
    <source>
        <dbReference type="Proteomes" id="UP000824890"/>
    </source>
</evidence>
<feature type="compositionally biased region" description="Polar residues" evidence="6">
    <location>
        <begin position="237"/>
        <end position="254"/>
    </location>
</feature>
<organism evidence="8 9">
    <name type="scientific">Brassica napus</name>
    <name type="common">Rape</name>
    <dbReference type="NCBI Taxonomy" id="3708"/>
    <lineage>
        <taxon>Eukaryota</taxon>
        <taxon>Viridiplantae</taxon>
        <taxon>Streptophyta</taxon>
        <taxon>Embryophyta</taxon>
        <taxon>Tracheophyta</taxon>
        <taxon>Spermatophyta</taxon>
        <taxon>Magnoliopsida</taxon>
        <taxon>eudicotyledons</taxon>
        <taxon>Gunneridae</taxon>
        <taxon>Pentapetalae</taxon>
        <taxon>rosids</taxon>
        <taxon>malvids</taxon>
        <taxon>Brassicales</taxon>
        <taxon>Brassicaceae</taxon>
        <taxon>Brassiceae</taxon>
        <taxon>Brassica</taxon>
    </lineage>
</organism>
<comment type="subcellular location">
    <subcellularLocation>
        <location evidence="1">Nucleus</location>
    </subcellularLocation>
</comment>
<accession>A0ABQ7Y8T5</accession>
<dbReference type="PANTHER" id="PTHR45764">
    <property type="entry name" value="BZIP TRANSCRIPTION FACTOR 44"/>
    <property type="match status" value="1"/>
</dbReference>
<keyword evidence="3" id="KW-0238">DNA-binding</keyword>
<dbReference type="PANTHER" id="PTHR45764:SF21">
    <property type="entry name" value="OS03G0770000 PROTEIN"/>
    <property type="match status" value="1"/>
</dbReference>
<feature type="domain" description="BZIP" evidence="7">
    <location>
        <begin position="32"/>
        <end position="81"/>
    </location>
</feature>
<dbReference type="Pfam" id="PF07716">
    <property type="entry name" value="bZIP_2"/>
    <property type="match status" value="1"/>
</dbReference>
<feature type="compositionally biased region" description="Basic and acidic residues" evidence="6">
    <location>
        <begin position="153"/>
        <end position="164"/>
    </location>
</feature>
<evidence type="ECO:0000256" key="3">
    <source>
        <dbReference type="ARBA" id="ARBA00023125"/>
    </source>
</evidence>
<feature type="region of interest" description="Disordered" evidence="6">
    <location>
        <begin position="234"/>
        <end position="254"/>
    </location>
</feature>
<keyword evidence="9" id="KW-1185">Reference proteome</keyword>
<dbReference type="SUPFAM" id="SSF57959">
    <property type="entry name" value="Leucine zipper domain"/>
    <property type="match status" value="1"/>
</dbReference>
<keyword evidence="5" id="KW-0539">Nucleus</keyword>
<evidence type="ECO:0000256" key="1">
    <source>
        <dbReference type="ARBA" id="ARBA00004123"/>
    </source>
</evidence>
<dbReference type="InterPro" id="IPR045314">
    <property type="entry name" value="bZIP_plant_GBF1"/>
</dbReference>
<proteinExistence type="predicted"/>
<dbReference type="InterPro" id="IPR046347">
    <property type="entry name" value="bZIP_sf"/>
</dbReference>
<feature type="region of interest" description="Disordered" evidence="6">
    <location>
        <begin position="12"/>
        <end position="53"/>
    </location>
</feature>
<protein>
    <recommendedName>
        <fullName evidence="7">BZIP domain-containing protein</fullName>
    </recommendedName>
</protein>
<dbReference type="SMART" id="SM00338">
    <property type="entry name" value="BRLZ"/>
    <property type="match status" value="1"/>
</dbReference>
<dbReference type="Proteomes" id="UP000824890">
    <property type="component" value="Unassembled WGS sequence"/>
</dbReference>
<keyword evidence="4" id="KW-0804">Transcription</keyword>
<name>A0ABQ7Y8T5_BRANA</name>
<evidence type="ECO:0000259" key="7">
    <source>
        <dbReference type="PROSITE" id="PS50217"/>
    </source>
</evidence>
<evidence type="ECO:0000256" key="2">
    <source>
        <dbReference type="ARBA" id="ARBA00023015"/>
    </source>
</evidence>
<evidence type="ECO:0000313" key="8">
    <source>
        <dbReference type="EMBL" id="KAH0864620.1"/>
    </source>
</evidence>
<evidence type="ECO:0000256" key="4">
    <source>
        <dbReference type="ARBA" id="ARBA00023163"/>
    </source>
</evidence>
<sequence>MNIIPHSVHEYLSPDSVNRSGPDVVPTDSYTDERRKKRKLSNRESARRSRVKKQKHLEEMNIQLNQLKIENRELENQIRQVLMLHQIDRSSDYVTWPYDNNTRVTRRTIQTDDRRDFIGPSRSSPSCSLVFSVTSESKPTTDEDSLVPHGIFSRRDRPKKDRNPRLASPPSVLMETPPSSLVSSVRRVSWSCLRLLRHLLSNPLEEGPKPTTIDESLSPHRLSTFDSRLLRVKNDANPPQSTASLPSVSMPSVW</sequence>
<comment type="caution">
    <text evidence="8">The sequence shown here is derived from an EMBL/GenBank/DDBJ whole genome shotgun (WGS) entry which is preliminary data.</text>
</comment>
<reference evidence="8 9" key="1">
    <citation type="submission" date="2021-05" db="EMBL/GenBank/DDBJ databases">
        <title>Genome Assembly of Synthetic Allotetraploid Brassica napus Reveals Homoeologous Exchanges between Subgenomes.</title>
        <authorList>
            <person name="Davis J.T."/>
        </authorList>
    </citation>
    <scope>NUCLEOTIDE SEQUENCE [LARGE SCALE GENOMIC DNA]</scope>
    <source>
        <strain evidence="9">cv. Da-Ae</strain>
        <tissue evidence="8">Seedling</tissue>
    </source>
</reference>
<dbReference type="PROSITE" id="PS50217">
    <property type="entry name" value="BZIP"/>
    <property type="match status" value="1"/>
</dbReference>
<evidence type="ECO:0000256" key="5">
    <source>
        <dbReference type="ARBA" id="ARBA00023242"/>
    </source>
</evidence>
<dbReference type="CDD" id="cd14702">
    <property type="entry name" value="bZIP_plant_GBF1"/>
    <property type="match status" value="1"/>
</dbReference>
<dbReference type="Gene3D" id="1.20.5.170">
    <property type="match status" value="1"/>
</dbReference>
<dbReference type="InterPro" id="IPR004827">
    <property type="entry name" value="bZIP"/>
</dbReference>